<name>A0ABM6TI98_9CAUL</name>
<keyword evidence="2" id="KW-1185">Reference proteome</keyword>
<dbReference type="Proteomes" id="UP000240527">
    <property type="component" value="Chromosome"/>
</dbReference>
<gene>
    <name evidence="1" type="ORF">B7G68_14145</name>
</gene>
<organism evidence="1 2">
    <name type="scientific">Caulobacter segnis</name>
    <dbReference type="NCBI Taxonomy" id="88688"/>
    <lineage>
        <taxon>Bacteria</taxon>
        <taxon>Pseudomonadati</taxon>
        <taxon>Pseudomonadota</taxon>
        <taxon>Alphaproteobacteria</taxon>
        <taxon>Caulobacterales</taxon>
        <taxon>Caulobacteraceae</taxon>
        <taxon>Caulobacter</taxon>
    </lineage>
</organism>
<dbReference type="Gene3D" id="1.25.40.10">
    <property type="entry name" value="Tetratricopeptide repeat domain"/>
    <property type="match status" value="1"/>
</dbReference>
<accession>A0ABM6TI98</accession>
<evidence type="ECO:0000313" key="2">
    <source>
        <dbReference type="Proteomes" id="UP000240527"/>
    </source>
</evidence>
<sequence length="92" mass="10039">MMLMNEPPAVVATLPLPTAESTGDELFRMGLLYSTGQGGAPLDYVSAHMLFNLAAMRGSVEAKLYRKELAQEMASEDVAEAQRQAREWLAHG</sequence>
<protein>
    <submittedName>
        <fullName evidence="1">Sel1 repeat family protein</fullName>
    </submittedName>
</protein>
<dbReference type="EMBL" id="CP027850">
    <property type="protein sequence ID" value="AVQ02894.1"/>
    <property type="molecule type" value="Genomic_DNA"/>
</dbReference>
<evidence type="ECO:0000313" key="1">
    <source>
        <dbReference type="EMBL" id="AVQ02894.1"/>
    </source>
</evidence>
<proteinExistence type="predicted"/>
<reference evidence="1 2" key="1">
    <citation type="journal article" date="2015" name="Biotechnol. Bioeng.">
        <title>Genome sequence and phenotypic characterization of Caulobacter segnis.</title>
        <authorList>
            <person name="Patel S."/>
            <person name="Fletcher B."/>
            <person name="Scott D.C."/>
            <person name="Ely B."/>
        </authorList>
    </citation>
    <scope>NUCLEOTIDE SEQUENCE [LARGE SCALE GENOMIC DNA]</scope>
    <source>
        <strain evidence="1 2">TK0059</strain>
    </source>
</reference>
<dbReference type="RefSeq" id="WP_013079866.1">
    <property type="nucleotide sequence ID" value="NZ_CP027850.1"/>
</dbReference>
<dbReference type="InterPro" id="IPR011990">
    <property type="entry name" value="TPR-like_helical_dom_sf"/>
</dbReference>